<protein>
    <recommendedName>
        <fullName evidence="3">Permuted papain-like amidase YaeF/Yiix C92 family enzyme</fullName>
    </recommendedName>
</protein>
<accession>A0ABS8ITG5</accession>
<sequence length="152" mass="17239">METINVTFTRRRWNPISWLIRWAVPRSRFSLALSSHCMVSVGDRVFEAHMIYGVRETDRSAALRGATVVKETCYQVTNADAGIAFAREQVLKRTRYDWAGALGLCLTPGRDWKQDDKFFCYEFAAAVLHASGRHVFNNLTHVGETALMAINP</sequence>
<proteinExistence type="predicted"/>
<evidence type="ECO:0008006" key="3">
    <source>
        <dbReference type="Google" id="ProtNLM"/>
    </source>
</evidence>
<name>A0ABS8ITG5_9BURK</name>
<keyword evidence="2" id="KW-1185">Reference proteome</keyword>
<dbReference type="SUPFAM" id="SSF54001">
    <property type="entry name" value="Cysteine proteinases"/>
    <property type="match status" value="1"/>
</dbReference>
<evidence type="ECO:0000313" key="2">
    <source>
        <dbReference type="Proteomes" id="UP001198701"/>
    </source>
</evidence>
<gene>
    <name evidence="1" type="ORF">LMJ30_10910</name>
</gene>
<dbReference type="EMBL" id="JAJHPV010000013">
    <property type="protein sequence ID" value="MCC6071468.1"/>
    <property type="molecule type" value="Genomic_DNA"/>
</dbReference>
<dbReference type="InterPro" id="IPR038765">
    <property type="entry name" value="Papain-like_cys_pep_sf"/>
</dbReference>
<dbReference type="Gene3D" id="3.90.1720.10">
    <property type="entry name" value="endopeptidase domain like (from Nostoc punctiforme)"/>
    <property type="match status" value="1"/>
</dbReference>
<dbReference type="RefSeq" id="WP_229432379.1">
    <property type="nucleotide sequence ID" value="NZ_JAJHPV010000013.1"/>
</dbReference>
<organism evidence="1 2">
    <name type="scientific">Massilia agrisoli</name>
    <dbReference type="NCBI Taxonomy" id="2892444"/>
    <lineage>
        <taxon>Bacteria</taxon>
        <taxon>Pseudomonadati</taxon>
        <taxon>Pseudomonadota</taxon>
        <taxon>Betaproteobacteria</taxon>
        <taxon>Burkholderiales</taxon>
        <taxon>Oxalobacteraceae</taxon>
        <taxon>Telluria group</taxon>
        <taxon>Massilia</taxon>
    </lineage>
</organism>
<reference evidence="1 2" key="1">
    <citation type="submission" date="2021-11" db="EMBL/GenBank/DDBJ databases">
        <authorList>
            <person name="Huq M.A."/>
        </authorList>
    </citation>
    <scope>NUCLEOTIDE SEQUENCE [LARGE SCALE GENOMIC DNA]</scope>
    <source>
        <strain evidence="1 2">MAHUQ-52</strain>
    </source>
</reference>
<evidence type="ECO:0000313" key="1">
    <source>
        <dbReference type="EMBL" id="MCC6071468.1"/>
    </source>
</evidence>
<comment type="caution">
    <text evidence="1">The sequence shown here is derived from an EMBL/GenBank/DDBJ whole genome shotgun (WGS) entry which is preliminary data.</text>
</comment>
<dbReference type="Proteomes" id="UP001198701">
    <property type="component" value="Unassembled WGS sequence"/>
</dbReference>